<reference evidence="1 2" key="1">
    <citation type="journal article" date="2016" name="Int. J. Syst. Evol. Microbiol.">
        <title>Panacibacter ginsenosidivorans gen. nov., sp. nov., with ginsenoside converting activity isolated from soil of a ginseng field.</title>
        <authorList>
            <person name="Siddiqi M.Z."/>
            <person name="Muhammad Shafi S."/>
            <person name="Choi K.D."/>
            <person name="Im W.T."/>
        </authorList>
    </citation>
    <scope>NUCLEOTIDE SEQUENCE [LARGE SCALE GENOMIC DNA]</scope>
    <source>
        <strain evidence="1 2">Gsoil1550</strain>
    </source>
</reference>
<dbReference type="KEGG" id="pgin:FRZ67_06390"/>
<dbReference type="AlphaFoldDB" id="A0A5B8V6C6"/>
<evidence type="ECO:0000313" key="2">
    <source>
        <dbReference type="Proteomes" id="UP000321533"/>
    </source>
</evidence>
<dbReference type="Proteomes" id="UP000321533">
    <property type="component" value="Chromosome"/>
</dbReference>
<protein>
    <submittedName>
        <fullName evidence="1">Uncharacterized protein</fullName>
    </submittedName>
</protein>
<name>A0A5B8V6C6_9BACT</name>
<organism evidence="1 2">
    <name type="scientific">Panacibacter ginsenosidivorans</name>
    <dbReference type="NCBI Taxonomy" id="1813871"/>
    <lineage>
        <taxon>Bacteria</taxon>
        <taxon>Pseudomonadati</taxon>
        <taxon>Bacteroidota</taxon>
        <taxon>Chitinophagia</taxon>
        <taxon>Chitinophagales</taxon>
        <taxon>Chitinophagaceae</taxon>
        <taxon>Panacibacter</taxon>
    </lineage>
</organism>
<dbReference type="EMBL" id="CP042435">
    <property type="protein sequence ID" value="QEC66944.1"/>
    <property type="molecule type" value="Genomic_DNA"/>
</dbReference>
<proteinExistence type="predicted"/>
<gene>
    <name evidence="1" type="ORF">FRZ67_06390</name>
</gene>
<accession>A0A5B8V6C6</accession>
<evidence type="ECO:0000313" key="1">
    <source>
        <dbReference type="EMBL" id="QEC66944.1"/>
    </source>
</evidence>
<keyword evidence="2" id="KW-1185">Reference proteome</keyword>
<sequence length="218" mass="25348">MVASHSCTVGNDMQQQDSYLFYFAAKCIFYNKTKSNFGINVRECEYFAKANTNVGGNYMRLANFIVFFFVVFSCEQTNTLSIKTKQKIKLTFEVIPEDYDKNLFYVEWTDTLGQGKGYSIIKRPEELQCIIKNRQQDTLGYYIGLSTPQTFAFFQTTDTIITINFKIGINIFSEVFYSNDNIRREYLKKDSVPKELEPITINIKTDLRKKITVVLTEN</sequence>